<dbReference type="EMBL" id="LC469780">
    <property type="protein sequence ID" value="BBJ21549.1"/>
    <property type="molecule type" value="Genomic_DNA"/>
</dbReference>
<evidence type="ECO:0000256" key="2">
    <source>
        <dbReference type="ARBA" id="ARBA00022670"/>
    </source>
</evidence>
<dbReference type="GO" id="GO:0006508">
    <property type="term" value="P:proteolysis"/>
    <property type="evidence" value="ECO:0007669"/>
    <property type="project" value="UniProtKB-KW"/>
</dbReference>
<keyword evidence="2 10" id="KW-0645">Protease</keyword>
<protein>
    <recommendedName>
        <fullName evidence="10">Protease</fullName>
        <ecNumber evidence="10">3.4.22.39</ecNumber>
    </recommendedName>
    <alternativeName>
        <fullName evidence="10">Adenain</fullName>
    </alternativeName>
    <alternativeName>
        <fullName evidence="10">Adenovirus protease</fullName>
        <shortName evidence="10">AVP</shortName>
    </alternativeName>
    <alternativeName>
        <fullName evidence="10">Adenovirus proteinase</fullName>
    </alternativeName>
    <alternativeName>
        <fullName evidence="10">Endoprotease</fullName>
    </alternativeName>
</protein>
<dbReference type="PRINTS" id="PR00703">
    <property type="entry name" value="ADVENDOPTASE"/>
</dbReference>
<feature type="active site" evidence="10 12">
    <location>
        <position position="55"/>
    </location>
</feature>
<feature type="active site" evidence="10 12">
    <location>
        <position position="122"/>
    </location>
</feature>
<dbReference type="GO" id="GO:0004197">
    <property type="term" value="F:cysteine-type endopeptidase activity"/>
    <property type="evidence" value="ECO:0007669"/>
    <property type="project" value="UniProtKB-UniRule"/>
</dbReference>
<organism evidence="13 14">
    <name type="scientific">Crane-associated adenovirus 1</name>
    <dbReference type="NCBI Taxonomy" id="2559941"/>
    <lineage>
        <taxon>Viruses</taxon>
        <taxon>Varidnaviria</taxon>
        <taxon>Bamfordvirae</taxon>
        <taxon>Preplasmiviricota</taxon>
        <taxon>Polisuviricotina</taxon>
        <taxon>Pharingeaviricetes</taxon>
        <taxon>Rowavirales</taxon>
        <taxon>Adenoviridae</taxon>
        <taxon>Aviadenovirus</taxon>
        <taxon>Aviadenovirus gruis</taxon>
    </lineage>
</organism>
<dbReference type="GO" id="GO:0044423">
    <property type="term" value="C:virion component"/>
    <property type="evidence" value="ECO:0007669"/>
    <property type="project" value="UniProtKB-UniRule"/>
</dbReference>
<name>A0A5H2WTZ4_9ADEN</name>
<evidence type="ECO:0000313" key="14">
    <source>
        <dbReference type="Proteomes" id="UP000327402"/>
    </source>
</evidence>
<keyword evidence="5 10" id="KW-0068">Autocatalytic cleavage</keyword>
<comment type="similarity">
    <text evidence="10 11">Belongs to the peptidase C5 family.</text>
</comment>
<keyword evidence="9 10" id="KW-1015">Disulfide bond</keyword>
<evidence type="ECO:0000256" key="11">
    <source>
        <dbReference type="PIRNR" id="PIRNR001218"/>
    </source>
</evidence>
<keyword evidence="14" id="KW-1185">Reference proteome</keyword>
<sequence>MAGTTETQLREIISAMHLRHSFLGVFDNSFPGFININHKSSAIVNTGSRSSGGMHWIAFAYEPTSRTCYMFDPFGWQDSKLLSLYKFKYDNLIKKSALNSPTRCIKFVKSVESVQCPCSAACGLYACLFIASFDKYPFKPMNNNPIIDTVKGVKHSYMYSNEGISILHQNQLNMYRWFIVNNSYFRANKEILEDETALNTIPENHVIKL</sequence>
<accession>A0A5H2WTZ4</accession>
<evidence type="ECO:0000313" key="13">
    <source>
        <dbReference type="EMBL" id="BBJ21549.1"/>
    </source>
</evidence>
<evidence type="ECO:0000256" key="12">
    <source>
        <dbReference type="PIRSR" id="PIRSR001218-1"/>
    </source>
</evidence>
<dbReference type="PIRSF" id="PIRSF001218">
    <property type="entry name" value="Protease_ADV"/>
    <property type="match status" value="1"/>
</dbReference>
<dbReference type="Pfam" id="PF00770">
    <property type="entry name" value="Peptidase_C5"/>
    <property type="match status" value="1"/>
</dbReference>
<keyword evidence="6 10" id="KW-0946">Virion</keyword>
<evidence type="ECO:0000256" key="9">
    <source>
        <dbReference type="ARBA" id="ARBA00023157"/>
    </source>
</evidence>
<keyword evidence="1 10" id="KW-1048">Host nucleus</keyword>
<dbReference type="Proteomes" id="UP000327402">
    <property type="component" value="Segment"/>
</dbReference>
<comment type="subcellular location">
    <subcellularLocation>
        <location evidence="10">Virion</location>
    </subcellularLocation>
    <subcellularLocation>
        <location evidence="10">Host nucleus</location>
    </subcellularLocation>
    <text evidence="10">Present in about 10 copies per virion.</text>
</comment>
<keyword evidence="4 10" id="KW-0788">Thiol protease</keyword>
<dbReference type="HAMAP" id="MF_04059">
    <property type="entry name" value="ADV_PRO"/>
    <property type="match status" value="1"/>
</dbReference>
<keyword evidence="7 10" id="KW-0426">Late protein</keyword>
<dbReference type="GO" id="GO:0003677">
    <property type="term" value="F:DNA binding"/>
    <property type="evidence" value="ECO:0007669"/>
    <property type="project" value="UniProtKB-UniRule"/>
</dbReference>
<dbReference type="EC" id="3.4.22.39" evidence="10"/>
<keyword evidence="3 10" id="KW-0378">Hydrolase</keyword>
<evidence type="ECO:0000256" key="5">
    <source>
        <dbReference type="ARBA" id="ARBA00022813"/>
    </source>
</evidence>
<dbReference type="InterPro" id="IPR000855">
    <property type="entry name" value="Peptidase_C5"/>
</dbReference>
<reference evidence="14" key="1">
    <citation type="journal article" date="2019" name="Virus Genes">
        <title>Identification of a distinct lineage of aviadenovirus from crane feces.</title>
        <authorList>
            <person name="Mukai Y."/>
            <person name="Tomita Y."/>
            <person name="Kryukov K."/>
            <person name="Nakagawa S."/>
            <person name="Ozawa M."/>
            <person name="Matsui T."/>
            <person name="Tomonaga K."/>
            <person name="Imanishi T."/>
            <person name="Kawaoka Y."/>
            <person name="Watanabe T."/>
            <person name="Horie M."/>
        </authorList>
    </citation>
    <scope>NUCLEOTIDE SEQUENCE [LARGE SCALE GENOMIC DNA]</scope>
</reference>
<comment type="miscellaneous">
    <text evidence="10">All late proteins expressed from the major late promoter are produced by alternative splicing and alternative polyadenylation of the same gene giving rise to non-overlapping ORFs. A leader sequence is present in the N-terminus of all these mRNAs and is recognized by the viral shutoff protein to provide expression although conventional translation via ribosome scanning from the cap has been shut off in the host cell.</text>
</comment>
<feature type="disulfide bond" description="Interchain (with C-10 in cleaved protease cofactor pVI-C)" evidence="10">
    <location>
        <position position="104"/>
    </location>
</feature>
<evidence type="ECO:0000256" key="3">
    <source>
        <dbReference type="ARBA" id="ARBA00022801"/>
    </source>
</evidence>
<gene>
    <name evidence="10" type="primary">L3</name>
</gene>
<comment type="function">
    <text evidence="10">Cleaves viral precursor proteins (pTP, pIIIa, pVI, pVII, pVIII, and pX) inside newly assembled particles giving rise to mature virions. Protease complexed to its cofactor slides along the viral DNA to specifically locate and cleave the viral precursors. Mature virions have a weakened organization compared to the unmature virions, thereby facilitating subsequent uncoating. Without maturation, the particle lacks infectivity and is unable to uncoat. Late in adenovirus infection, in the cytoplasm, may participate in the cytoskeleton destruction. Cleaves host cell cytoskeletal keratins K7 and K18.</text>
</comment>
<comment type="induction">
    <text evidence="10">Expressed in the late phase of the viral replicative cycle.</text>
</comment>
<evidence type="ECO:0000256" key="6">
    <source>
        <dbReference type="ARBA" id="ARBA00022844"/>
    </source>
</evidence>
<keyword evidence="8 10" id="KW-0238">DNA-binding</keyword>
<dbReference type="GO" id="GO:0042025">
    <property type="term" value="C:host cell nucleus"/>
    <property type="evidence" value="ECO:0007669"/>
    <property type="project" value="UniProtKB-SubCell"/>
</dbReference>
<proteinExistence type="evidence at transcript level"/>
<feature type="active site" evidence="10 12">
    <location>
        <position position="72"/>
    </location>
</feature>
<evidence type="ECO:0000256" key="10">
    <source>
        <dbReference type="HAMAP-Rule" id="MF_04059"/>
    </source>
</evidence>
<comment type="subunit">
    <text evidence="10">Interacts with protease cofactor pVI-C; this interaction is necessary for protease activation.</text>
</comment>
<dbReference type="InterPro" id="IPR038765">
    <property type="entry name" value="Papain-like_cys_pep_sf"/>
</dbReference>
<feature type="site" description="Cleavage; by autolysis" evidence="10">
    <location>
        <begin position="52"/>
        <end position="53"/>
    </location>
</feature>
<dbReference type="SUPFAM" id="SSF54001">
    <property type="entry name" value="Cysteine proteinases"/>
    <property type="match status" value="1"/>
</dbReference>
<evidence type="ECO:0000256" key="8">
    <source>
        <dbReference type="ARBA" id="ARBA00023125"/>
    </source>
</evidence>
<dbReference type="Gene3D" id="3.40.395.10">
    <property type="entry name" value="Adenoviral Proteinase, Chain A"/>
    <property type="match status" value="1"/>
</dbReference>
<evidence type="ECO:0000256" key="4">
    <source>
        <dbReference type="ARBA" id="ARBA00022807"/>
    </source>
</evidence>
<comment type="activity regulation">
    <text evidence="10">Requires DNA and protease cofactor for maximal activation. Inside nascent virions, becomes partially activated by binding to the viral DNA, allowing it to cleave the cofactor that binds to the protease and fully activates it. Actin, like the viral protease cofactor, seems to act as a cofactor in the cleavage of cytokeratin 18 and of actin itself.</text>
</comment>
<evidence type="ECO:0000256" key="1">
    <source>
        <dbReference type="ARBA" id="ARBA00022562"/>
    </source>
</evidence>
<comment type="catalytic activity">
    <reaction evidence="10 11">
        <text>Cleaves proteins of the adenovirus and its host cell at two consensus sites: -Yaa-Xaa-Gly-Gly-|-Xaa- and -Yaa-Xaa-Gly-Xaa-|-Gly- (in which Yaa is Met, Ile or Leu, and Xaa is any amino acid).</text>
        <dbReference type="EC" id="3.4.22.39"/>
    </reaction>
</comment>
<evidence type="ECO:0000256" key="7">
    <source>
        <dbReference type="ARBA" id="ARBA00022921"/>
    </source>
</evidence>